<proteinExistence type="predicted"/>
<keyword evidence="1" id="KW-1133">Transmembrane helix</keyword>
<evidence type="ECO:0000313" key="2">
    <source>
        <dbReference type="EMBL" id="CAE0253110.1"/>
    </source>
</evidence>
<protein>
    <submittedName>
        <fullName evidence="2">Uncharacterized protein</fullName>
    </submittedName>
</protein>
<keyword evidence="1" id="KW-0472">Membrane</keyword>
<reference evidence="2" key="1">
    <citation type="submission" date="2021-01" db="EMBL/GenBank/DDBJ databases">
        <authorList>
            <person name="Corre E."/>
            <person name="Pelletier E."/>
            <person name="Niang G."/>
            <person name="Scheremetjew M."/>
            <person name="Finn R."/>
            <person name="Kale V."/>
            <person name="Holt S."/>
            <person name="Cochrane G."/>
            <person name="Meng A."/>
            <person name="Brown T."/>
            <person name="Cohen L."/>
        </authorList>
    </citation>
    <scope>NUCLEOTIDE SEQUENCE</scope>
    <source>
        <strain evidence="2">NIES-2562</strain>
    </source>
</reference>
<dbReference type="EMBL" id="HBIB01023383">
    <property type="protein sequence ID" value="CAE0253110.1"/>
    <property type="molecule type" value="Transcribed_RNA"/>
</dbReference>
<gene>
    <name evidence="2" type="ORF">PBIL07802_LOCUS15344</name>
</gene>
<organism evidence="2">
    <name type="scientific">Palpitomonas bilix</name>
    <dbReference type="NCBI Taxonomy" id="652834"/>
    <lineage>
        <taxon>Eukaryota</taxon>
        <taxon>Eukaryota incertae sedis</taxon>
    </lineage>
</organism>
<accession>A0A7S3DBZ8</accession>
<sequence length="108" mass="12179">MSPPEKHPVLVYDEKSSLQMSGTSLNAFSLIFSRRSEQLFDMQARQMYDGLLFPSSLFLFLPEIALIEALIFFHVPELMFRTAVGRNSATQADGYSPLFTLQPGSMLI</sequence>
<name>A0A7S3DBZ8_9EUKA</name>
<keyword evidence="1" id="KW-0812">Transmembrane</keyword>
<dbReference type="AlphaFoldDB" id="A0A7S3DBZ8"/>
<feature type="transmembrane region" description="Helical" evidence="1">
    <location>
        <begin position="51"/>
        <end position="73"/>
    </location>
</feature>
<evidence type="ECO:0000256" key="1">
    <source>
        <dbReference type="SAM" id="Phobius"/>
    </source>
</evidence>